<dbReference type="Pfam" id="PF20641">
    <property type="entry name" value="TAF1C_beta-prop"/>
    <property type="match status" value="1"/>
</dbReference>
<comment type="caution">
    <text evidence="4">The sequence shown here is derived from an EMBL/GenBank/DDBJ whole genome shotgun (WGS) entry which is preliminary data.</text>
</comment>
<feature type="compositionally biased region" description="Polar residues" evidence="1">
    <location>
        <begin position="832"/>
        <end position="858"/>
    </location>
</feature>
<gene>
    <name evidence="4" type="ORF">COCON_G00162070</name>
</gene>
<proteinExistence type="predicted"/>
<feature type="region of interest" description="Disordered" evidence="1">
    <location>
        <begin position="832"/>
        <end position="973"/>
    </location>
</feature>
<feature type="compositionally biased region" description="Polar residues" evidence="1">
    <location>
        <begin position="936"/>
        <end position="949"/>
    </location>
</feature>
<feature type="compositionally biased region" description="Polar residues" evidence="1">
    <location>
        <begin position="595"/>
        <end position="609"/>
    </location>
</feature>
<feature type="compositionally biased region" description="Basic residues" evidence="1">
    <location>
        <begin position="964"/>
        <end position="973"/>
    </location>
</feature>
<dbReference type="PANTHER" id="PTHR15319:SF1">
    <property type="entry name" value="TATA BOX-BINDING PROTEIN-ASSOCIATED FACTOR RNA POLYMERASE I SUBUNIT C"/>
    <property type="match status" value="1"/>
</dbReference>
<dbReference type="AlphaFoldDB" id="A0A9Q1D6X7"/>
<dbReference type="EMBL" id="JAFJMO010000012">
    <property type="protein sequence ID" value="KAJ8260484.1"/>
    <property type="molecule type" value="Genomic_DNA"/>
</dbReference>
<accession>A0A9Q1D6X7</accession>
<feature type="compositionally biased region" description="Polar residues" evidence="1">
    <location>
        <begin position="575"/>
        <end position="586"/>
    </location>
</feature>
<evidence type="ECO:0000313" key="5">
    <source>
        <dbReference type="Proteomes" id="UP001152803"/>
    </source>
</evidence>
<dbReference type="GO" id="GO:0001650">
    <property type="term" value="C:fibrillar center"/>
    <property type="evidence" value="ECO:0007669"/>
    <property type="project" value="TreeGrafter"/>
</dbReference>
<feature type="region of interest" description="Disordered" evidence="1">
    <location>
        <begin position="575"/>
        <end position="659"/>
    </location>
</feature>
<dbReference type="GO" id="GO:0001164">
    <property type="term" value="F:RNA polymerase I core promoter sequence-specific DNA binding"/>
    <property type="evidence" value="ECO:0007669"/>
    <property type="project" value="TreeGrafter"/>
</dbReference>
<dbReference type="InterPro" id="IPR038801">
    <property type="entry name" value="TAF1C"/>
</dbReference>
<dbReference type="Proteomes" id="UP001152803">
    <property type="component" value="Unassembled WGS sequence"/>
</dbReference>
<feature type="domain" description="TAF1C beta-propeller" evidence="2">
    <location>
        <begin position="286"/>
        <end position="422"/>
    </location>
</feature>
<reference evidence="4" key="1">
    <citation type="journal article" date="2023" name="Science">
        <title>Genome structures resolve the early diversification of teleost fishes.</title>
        <authorList>
            <person name="Parey E."/>
            <person name="Louis A."/>
            <person name="Montfort J."/>
            <person name="Bouchez O."/>
            <person name="Roques C."/>
            <person name="Iampietro C."/>
            <person name="Lluch J."/>
            <person name="Castinel A."/>
            <person name="Donnadieu C."/>
            <person name="Desvignes T."/>
            <person name="Floi Bucao C."/>
            <person name="Jouanno E."/>
            <person name="Wen M."/>
            <person name="Mejri S."/>
            <person name="Dirks R."/>
            <person name="Jansen H."/>
            <person name="Henkel C."/>
            <person name="Chen W.J."/>
            <person name="Zahm M."/>
            <person name="Cabau C."/>
            <person name="Klopp C."/>
            <person name="Thompson A.W."/>
            <person name="Robinson-Rechavi M."/>
            <person name="Braasch I."/>
            <person name="Lecointre G."/>
            <person name="Bobe J."/>
            <person name="Postlethwait J.H."/>
            <person name="Berthelot C."/>
            <person name="Roest Crollius H."/>
            <person name="Guiguen Y."/>
        </authorList>
    </citation>
    <scope>NUCLEOTIDE SEQUENCE</scope>
    <source>
        <strain evidence="4">Concon-B</strain>
    </source>
</reference>
<keyword evidence="5" id="KW-1185">Reference proteome</keyword>
<dbReference type="PANTHER" id="PTHR15319">
    <property type="entry name" value="TATA BOX-BINDING PROTEIN ASSOCIATED FACTOR RNA POLYMERASE I SUBUNIT C"/>
    <property type="match status" value="1"/>
</dbReference>
<organism evidence="4 5">
    <name type="scientific">Conger conger</name>
    <name type="common">Conger eel</name>
    <name type="synonym">Muraena conger</name>
    <dbReference type="NCBI Taxonomy" id="82655"/>
    <lineage>
        <taxon>Eukaryota</taxon>
        <taxon>Metazoa</taxon>
        <taxon>Chordata</taxon>
        <taxon>Craniata</taxon>
        <taxon>Vertebrata</taxon>
        <taxon>Euteleostomi</taxon>
        <taxon>Actinopterygii</taxon>
        <taxon>Neopterygii</taxon>
        <taxon>Teleostei</taxon>
        <taxon>Anguilliformes</taxon>
        <taxon>Congridae</taxon>
        <taxon>Conger</taxon>
    </lineage>
</organism>
<feature type="compositionally biased region" description="Low complexity" evidence="1">
    <location>
        <begin position="612"/>
        <end position="623"/>
    </location>
</feature>
<evidence type="ECO:0000313" key="4">
    <source>
        <dbReference type="EMBL" id="KAJ8260484.1"/>
    </source>
</evidence>
<sequence>MTGMDGNKFPHQLFPSFYNTGPPNAKSNVKSGSWGLYNQAFEVNHCLSESDPGQLADWKFDTQCKVKGETWKAVEPMPVPLMAPSKAHGSASGPVPSAADFPEHMQNFYLENYEDAFSTMSSVLGEHFHFGERRLRASAKKNTVHMSRMKHFLSTVNYRRCPLTYFGKGARRYMNLLDDVIHDIPPFLLAELLREELLLQSERVQFNEVATGGALGYFPVRVSNGSQEGCLVFPEETSLKFHKVVLDFDEAQVPRLRTGNSPPLVTELSGAVRQISVGDMQENVHVGVRSDYHCGVWLASPQRRVMPLETIRTERVATCICVSPHIPGELLVASENGAVYLWTVGKGLSKIREEEENLYFNAQSSWRWCDFSAHPKVIQFTDRTGMELTDTRSSDKCSYTLFRIGETPNCKSGERVILSKYLNDVNAYHHLVTTQHSAYIMDERLPCLPMLKWDHMLVDPPLFTQVLAGSPQGRTNKVLLGSQRSQELMFLQYSGGEEAACRSMGPPLKLPCLADGLGSLRLHVPHRLQQARDRLGEPTAGFTAIHHNKTEECLCVLQLSETGDIFYQTLTLQPAQDSTDTQQPRDSTGGDEQHSVTTDISNASHNSGRCSGGVSTSEGVGTSRCDVELISDDEDIARISNTEMPSRDECSATQTGSSLRQDPMKIQVVSKEVLSKWDWWLKALFESPRPTSEGVLSHWTMKTKGLISCQAPRRNPPEEDQLQRLREDLQEAMKRKDVLVPGETRLRRLDAVPLPDPVATADWIDNLSQRLSVSWGGRWKSWWEDKLGMNRQEKVAALRRKRQRQKRARAHWRVGLSESFASSLSHQSDLDNLSGWSSGPNSQGTACSDVESISTNPSVPDAFPLPERAKVSSTQESRCEVSPLATLETADGLPDRLQPTPRKARRPEKDYLSSLFGSRGPSEGHEDSGLPPLLASCSQGSAISLSQRNPCVAASNKGSMSSQPRKKRPRMGF</sequence>
<evidence type="ECO:0000256" key="1">
    <source>
        <dbReference type="SAM" id="MobiDB-lite"/>
    </source>
</evidence>
<evidence type="ECO:0008006" key="6">
    <source>
        <dbReference type="Google" id="ProtNLM"/>
    </source>
</evidence>
<dbReference type="InterPro" id="IPR049087">
    <property type="entry name" value="TAF1C_beta-prop"/>
</dbReference>
<dbReference type="Pfam" id="PF20642">
    <property type="entry name" value="TAF1C_HB"/>
    <property type="match status" value="1"/>
</dbReference>
<evidence type="ECO:0000259" key="3">
    <source>
        <dbReference type="Pfam" id="PF20642"/>
    </source>
</evidence>
<dbReference type="OrthoDB" id="2382881at2759"/>
<name>A0A9Q1D6X7_CONCO</name>
<dbReference type="InterPro" id="IPR049090">
    <property type="entry name" value="TAF1C_HB"/>
</dbReference>
<protein>
    <recommendedName>
        <fullName evidence="6">TATA box-binding protein-associated factor RNA polymerase I subunit C</fullName>
    </recommendedName>
</protein>
<feature type="domain" description="TAF1C helical bundle" evidence="3">
    <location>
        <begin position="530"/>
        <end position="821"/>
    </location>
</feature>
<evidence type="ECO:0000259" key="2">
    <source>
        <dbReference type="Pfam" id="PF20641"/>
    </source>
</evidence>